<dbReference type="Gene3D" id="3.90.550.10">
    <property type="entry name" value="Spore Coat Polysaccharide Biosynthesis Protein SpsA, Chain A"/>
    <property type="match status" value="1"/>
</dbReference>
<reference evidence="2" key="1">
    <citation type="journal article" date="2012" name="PLoS ONE">
        <title>Gene sets for utilization of primary and secondary nutrition supplies in the distal gut of endangered iberian lynx.</title>
        <authorList>
            <person name="Alcaide M."/>
            <person name="Messina E."/>
            <person name="Richter M."/>
            <person name="Bargiela R."/>
            <person name="Peplies J."/>
            <person name="Huws S.A."/>
            <person name="Newbold C.J."/>
            <person name="Golyshin P.N."/>
            <person name="Simon M.A."/>
            <person name="Lopez G."/>
            <person name="Yakimov M.M."/>
            <person name="Ferrer M."/>
        </authorList>
    </citation>
    <scope>NUCLEOTIDE SEQUENCE</scope>
</reference>
<name>J9GFT3_9ZZZZ</name>
<feature type="domain" description="Glycosyltransferase 2-like" evidence="1">
    <location>
        <begin position="28"/>
        <end position="134"/>
    </location>
</feature>
<sequence>MRRVLPILVVYKCQMKDSAAYQSVIQKNGFREWVVYDNSPADYVQQEPLPSCVHYCRDVENGGLSIAYNYGAKVAEQLGYEWVLLLDQDTSFPSGAIEAYIRAIDEGSRWLLAPQVVLDSGDAFSPARTTLFRTCPVRLAEGIYSLHDYSVINSGCCIPLSLYKAAGGYNERVRLDFSDYQFQRRLKAVEPRFSLLPVVLVQDFSNNEQDVQRLMMRYLLYLHSARNCEHDGWKDRMTFQIQLFKHTLALSLRTHSLKFLANYIKKYLFKL</sequence>
<comment type="caution">
    <text evidence="2">The sequence shown here is derived from an EMBL/GenBank/DDBJ whole genome shotgun (WGS) entry which is preliminary data.</text>
</comment>
<dbReference type="InterPro" id="IPR029044">
    <property type="entry name" value="Nucleotide-diphossugar_trans"/>
</dbReference>
<organism evidence="2">
    <name type="scientific">gut metagenome</name>
    <dbReference type="NCBI Taxonomy" id="749906"/>
    <lineage>
        <taxon>unclassified sequences</taxon>
        <taxon>metagenomes</taxon>
        <taxon>organismal metagenomes</taxon>
    </lineage>
</organism>
<dbReference type="AlphaFoldDB" id="J9GFT3"/>
<gene>
    <name evidence="2" type="ORF">EVA_05660</name>
</gene>
<dbReference type="GO" id="GO:0016740">
    <property type="term" value="F:transferase activity"/>
    <property type="evidence" value="ECO:0007669"/>
    <property type="project" value="UniProtKB-KW"/>
</dbReference>
<dbReference type="Pfam" id="PF00535">
    <property type="entry name" value="Glycos_transf_2"/>
    <property type="match status" value="1"/>
</dbReference>
<dbReference type="EMBL" id="AMCI01001219">
    <property type="protein sequence ID" value="EJX06232.1"/>
    <property type="molecule type" value="Genomic_DNA"/>
</dbReference>
<proteinExistence type="predicted"/>
<keyword evidence="2" id="KW-0808">Transferase</keyword>
<dbReference type="InterPro" id="IPR001173">
    <property type="entry name" value="Glyco_trans_2-like"/>
</dbReference>
<evidence type="ECO:0000259" key="1">
    <source>
        <dbReference type="Pfam" id="PF00535"/>
    </source>
</evidence>
<accession>J9GFT3</accession>
<dbReference type="SUPFAM" id="SSF53448">
    <property type="entry name" value="Nucleotide-diphospho-sugar transferases"/>
    <property type="match status" value="1"/>
</dbReference>
<protein>
    <submittedName>
        <fullName evidence="2">Glycosyltransferase-like protein</fullName>
    </submittedName>
</protein>
<evidence type="ECO:0000313" key="2">
    <source>
        <dbReference type="EMBL" id="EJX06232.1"/>
    </source>
</evidence>